<dbReference type="InterPro" id="IPR013806">
    <property type="entry name" value="Kringle-like"/>
</dbReference>
<organism evidence="8 9">
    <name type="scientific">Branchiostoma floridae</name>
    <name type="common">Florida lancelet</name>
    <name type="synonym">Amphioxus</name>
    <dbReference type="NCBI Taxonomy" id="7739"/>
    <lineage>
        <taxon>Eukaryota</taxon>
        <taxon>Metazoa</taxon>
        <taxon>Chordata</taxon>
        <taxon>Cephalochordata</taxon>
        <taxon>Leptocardii</taxon>
        <taxon>Amphioxiformes</taxon>
        <taxon>Branchiostomatidae</taxon>
        <taxon>Branchiostoma</taxon>
    </lineage>
</organism>
<dbReference type="PANTHER" id="PTHR24261">
    <property type="entry name" value="PLASMINOGEN-RELATED"/>
    <property type="match status" value="1"/>
</dbReference>
<reference evidence="8" key="1">
    <citation type="journal article" date="2020" name="Nat. Ecol. Evol.">
        <title>Deeply conserved synteny resolves early events in vertebrate evolution.</title>
        <authorList>
            <person name="Simakov O."/>
            <person name="Marletaz F."/>
            <person name="Yue J.X."/>
            <person name="O'Connell B."/>
            <person name="Jenkins J."/>
            <person name="Brandt A."/>
            <person name="Calef R."/>
            <person name="Tung C.H."/>
            <person name="Huang T.K."/>
            <person name="Schmutz J."/>
            <person name="Satoh N."/>
            <person name="Yu J.K."/>
            <person name="Putnam N.H."/>
            <person name="Green R.E."/>
            <person name="Rokhsar D.S."/>
        </authorList>
    </citation>
    <scope>NUCLEOTIDE SEQUENCE [LARGE SCALE GENOMIC DNA]</scope>
    <source>
        <strain evidence="8">S238N-H82</strain>
    </source>
</reference>
<evidence type="ECO:0000256" key="1">
    <source>
        <dbReference type="ARBA" id="ARBA00022572"/>
    </source>
</evidence>
<comment type="caution">
    <text evidence="4">Lacks conserved residue(s) required for the propagation of feature annotation.</text>
</comment>
<dbReference type="KEGG" id="bfo:118413967"/>
<dbReference type="GO" id="GO:0008061">
    <property type="term" value="F:chitin binding"/>
    <property type="evidence" value="ECO:0007669"/>
    <property type="project" value="UniProtKB-UniRule"/>
</dbReference>
<sequence length="230" mass="25472">MGSRLVTVTVMGVKGRIFLWLCIILTTVSFIAGQSPTGGQSKTKQTTKAYVYAFVGRSQFPSAAYWDQNALQTTTDPPVKGQYKTGCGVKPGGSDYRGNISVTSSGKTCQRWDVDFPHDRYYRPEDYPELVENYCRNPHGLEPGLWCYTTHPSTRSEYCVDPACPFVIVEKWRGDGRCGEDFPTPEGTPGECNPNNNRPCCSLFGWCGEGSEYCSCLSCVDYRAKKNAGL</sequence>
<evidence type="ECO:0000313" key="9">
    <source>
        <dbReference type="RefSeq" id="XP_035673549.1"/>
    </source>
</evidence>
<evidence type="ECO:0000256" key="4">
    <source>
        <dbReference type="PROSITE-ProRule" id="PRU00121"/>
    </source>
</evidence>
<dbReference type="PROSITE" id="PS50941">
    <property type="entry name" value="CHIT_BIND_I_2"/>
    <property type="match status" value="1"/>
</dbReference>
<evidence type="ECO:0000256" key="3">
    <source>
        <dbReference type="ARBA" id="ARBA00023157"/>
    </source>
</evidence>
<dbReference type="OrthoDB" id="5917794at2759"/>
<evidence type="ECO:0000259" key="6">
    <source>
        <dbReference type="PROSITE" id="PS50070"/>
    </source>
</evidence>
<protein>
    <submittedName>
        <fullName evidence="9">Plasminogen-like</fullName>
    </submittedName>
</protein>
<dbReference type="Proteomes" id="UP000001554">
    <property type="component" value="Chromosome 4"/>
</dbReference>
<dbReference type="InterPro" id="IPR050759">
    <property type="entry name" value="Serine_protease_kringle"/>
</dbReference>
<dbReference type="PANTHER" id="PTHR24261:SF7">
    <property type="entry name" value="KRINGLE DOMAIN-CONTAINING PROTEIN"/>
    <property type="match status" value="1"/>
</dbReference>
<dbReference type="SUPFAM" id="SSF57440">
    <property type="entry name" value="Kringle-like"/>
    <property type="match status" value="1"/>
</dbReference>
<evidence type="ECO:0000256" key="5">
    <source>
        <dbReference type="PROSITE-ProRule" id="PRU00261"/>
    </source>
</evidence>
<evidence type="ECO:0000259" key="7">
    <source>
        <dbReference type="PROSITE" id="PS50941"/>
    </source>
</evidence>
<dbReference type="Gene3D" id="2.40.20.10">
    <property type="entry name" value="Plasminogen Kringle 4"/>
    <property type="match status" value="1"/>
</dbReference>
<keyword evidence="8" id="KW-1185">Reference proteome</keyword>
<dbReference type="SMART" id="SM00270">
    <property type="entry name" value="ChtBD1"/>
    <property type="match status" value="1"/>
</dbReference>
<dbReference type="RefSeq" id="XP_035673549.1">
    <property type="nucleotide sequence ID" value="XM_035817656.1"/>
</dbReference>
<accession>A0A9J7MNR2</accession>
<reference evidence="9" key="2">
    <citation type="submission" date="2025-08" db="UniProtKB">
        <authorList>
            <consortium name="RefSeq"/>
        </authorList>
    </citation>
    <scope>IDENTIFICATION</scope>
    <source>
        <strain evidence="9">S238N-H82</strain>
        <tissue evidence="9">Testes</tissue>
    </source>
</reference>
<dbReference type="Gene3D" id="3.30.60.10">
    <property type="entry name" value="Endochitinase-like"/>
    <property type="match status" value="1"/>
</dbReference>
<dbReference type="CDD" id="cd00108">
    <property type="entry name" value="KR"/>
    <property type="match status" value="1"/>
</dbReference>
<dbReference type="OMA" id="YCVDPAC"/>
<dbReference type="InterPro" id="IPR036861">
    <property type="entry name" value="Endochitinase-like_sf"/>
</dbReference>
<dbReference type="InterPro" id="IPR038178">
    <property type="entry name" value="Kringle_sf"/>
</dbReference>
<feature type="disulfide bond" evidence="5">
    <location>
        <begin position="200"/>
        <end position="214"/>
    </location>
</feature>
<keyword evidence="1 4" id="KW-0420">Kringle</keyword>
<dbReference type="GeneID" id="118413967"/>
<dbReference type="PRINTS" id="PR00018">
    <property type="entry name" value="KRINGLE"/>
</dbReference>
<dbReference type="InterPro" id="IPR018056">
    <property type="entry name" value="Kringle_CS"/>
</dbReference>
<dbReference type="Pfam" id="PF00051">
    <property type="entry name" value="Kringle"/>
    <property type="match status" value="1"/>
</dbReference>
<dbReference type="SUPFAM" id="SSF57016">
    <property type="entry name" value="Plant lectins/antimicrobial peptides"/>
    <property type="match status" value="1"/>
</dbReference>
<feature type="domain" description="Chitin-binding type-1" evidence="7">
    <location>
        <begin position="175"/>
        <end position="219"/>
    </location>
</feature>
<name>A0A9J7MNR2_BRAFL</name>
<dbReference type="InterPro" id="IPR000001">
    <property type="entry name" value="Kringle"/>
</dbReference>
<evidence type="ECO:0000313" key="8">
    <source>
        <dbReference type="Proteomes" id="UP000001554"/>
    </source>
</evidence>
<dbReference type="AlphaFoldDB" id="A0A9J7MNR2"/>
<evidence type="ECO:0000256" key="2">
    <source>
        <dbReference type="ARBA" id="ARBA00022669"/>
    </source>
</evidence>
<keyword evidence="3 5" id="KW-1015">Disulfide bond</keyword>
<dbReference type="PROSITE" id="PS50070">
    <property type="entry name" value="KRINGLE_2"/>
    <property type="match status" value="1"/>
</dbReference>
<keyword evidence="2 5" id="KW-0147">Chitin-binding</keyword>
<dbReference type="FunFam" id="2.40.20.10:FF:000024">
    <property type="entry name" value="Uncharacterized protein"/>
    <property type="match status" value="1"/>
</dbReference>
<dbReference type="CDD" id="cd10909">
    <property type="entry name" value="ChtBD1_GH18_2"/>
    <property type="match status" value="1"/>
</dbReference>
<feature type="domain" description="Kringle" evidence="6">
    <location>
        <begin position="93"/>
        <end position="164"/>
    </location>
</feature>
<dbReference type="InterPro" id="IPR001002">
    <property type="entry name" value="Chitin-bd_1"/>
</dbReference>
<dbReference type="SMART" id="SM00130">
    <property type="entry name" value="KR"/>
    <property type="match status" value="1"/>
</dbReference>
<gene>
    <name evidence="9" type="primary">LOC118413967</name>
</gene>
<dbReference type="PROSITE" id="PS00021">
    <property type="entry name" value="KRINGLE_1"/>
    <property type="match status" value="1"/>
</dbReference>
<proteinExistence type="predicted"/>